<sequence>MTRQTYRNIFIPNRQNTFVGTTPLSKKHTELMAICQTMDFNALARLDTEVLLSAATDPRFAGKQNLQSAYAYHIEKLFETLLNEKYGEIALALLRPTYNGFFPPSATAYEFSNVSLTLEFENCSQFVKAVQIFEEFNEIMDFDEKISLRGWGETRTGRIPMSHEAMNLFHVYCDLLVQIELMLHEKRYQELVDMAEGVVAVASTLSLDYGKFLNPEHLERILNALLTKAARYSRVEMQGRTNILPFSFVGISFKVKGIEIVADPEDEDDFDEDEAS</sequence>
<reference evidence="1 2" key="1">
    <citation type="submission" date="2018-06" db="EMBL/GenBank/DDBJ databases">
        <authorList>
            <consortium name="Pathogen Informatics"/>
            <person name="Doyle S."/>
        </authorList>
    </citation>
    <scope>NUCLEOTIDE SEQUENCE [LARGE SCALE GENOMIC DNA]</scope>
    <source>
        <strain evidence="1 2">NCTC10293</strain>
    </source>
</reference>
<evidence type="ECO:0000313" key="1">
    <source>
        <dbReference type="EMBL" id="STZ13604.1"/>
    </source>
</evidence>
<name>A0A378R643_9GAMM</name>
<organism evidence="1 2">
    <name type="scientific">Moraxella caviae</name>
    <dbReference type="NCBI Taxonomy" id="34060"/>
    <lineage>
        <taxon>Bacteria</taxon>
        <taxon>Pseudomonadati</taxon>
        <taxon>Pseudomonadota</taxon>
        <taxon>Gammaproteobacteria</taxon>
        <taxon>Moraxellales</taxon>
        <taxon>Moraxellaceae</taxon>
        <taxon>Moraxella</taxon>
    </lineage>
</organism>
<proteinExistence type="predicted"/>
<dbReference type="AlphaFoldDB" id="A0A378R643"/>
<dbReference type="RefSeq" id="WP_133141543.1">
    <property type="nucleotide sequence ID" value="NZ_CAACXO010000079.1"/>
</dbReference>
<dbReference type="EMBL" id="UGQE01000002">
    <property type="protein sequence ID" value="STZ13604.1"/>
    <property type="molecule type" value="Genomic_DNA"/>
</dbReference>
<protein>
    <submittedName>
        <fullName evidence="1">Uncharacterized protein</fullName>
    </submittedName>
</protein>
<dbReference type="Proteomes" id="UP000255279">
    <property type="component" value="Unassembled WGS sequence"/>
</dbReference>
<gene>
    <name evidence="1" type="ORF">NCTC10293_01182</name>
</gene>
<accession>A0A378R643</accession>
<evidence type="ECO:0000313" key="2">
    <source>
        <dbReference type="Proteomes" id="UP000255279"/>
    </source>
</evidence>